<evidence type="ECO:0000259" key="2">
    <source>
        <dbReference type="Pfam" id="PF02371"/>
    </source>
</evidence>
<dbReference type="PANTHER" id="PTHR33055:SF3">
    <property type="entry name" value="PUTATIVE TRANSPOSASE FOR IS117-RELATED"/>
    <property type="match status" value="1"/>
</dbReference>
<dbReference type="GO" id="GO:0006313">
    <property type="term" value="P:DNA transposition"/>
    <property type="evidence" value="ECO:0007669"/>
    <property type="project" value="InterPro"/>
</dbReference>
<dbReference type="InterPro" id="IPR002525">
    <property type="entry name" value="Transp_IS110-like_N"/>
</dbReference>
<dbReference type="RefSeq" id="WP_183497386.1">
    <property type="nucleotide sequence ID" value="NZ_JACIFF010000026.1"/>
</dbReference>
<dbReference type="InterPro" id="IPR003346">
    <property type="entry name" value="Transposase_20"/>
</dbReference>
<organism evidence="3 4">
    <name type="scientific">Neolewinella aquimaris</name>
    <dbReference type="NCBI Taxonomy" id="1835722"/>
    <lineage>
        <taxon>Bacteria</taxon>
        <taxon>Pseudomonadati</taxon>
        <taxon>Bacteroidota</taxon>
        <taxon>Saprospiria</taxon>
        <taxon>Saprospirales</taxon>
        <taxon>Lewinellaceae</taxon>
        <taxon>Neolewinella</taxon>
    </lineage>
</organism>
<dbReference type="Proteomes" id="UP000576209">
    <property type="component" value="Unassembled WGS sequence"/>
</dbReference>
<evidence type="ECO:0000313" key="3">
    <source>
        <dbReference type="EMBL" id="MBB4081161.1"/>
    </source>
</evidence>
<dbReference type="GO" id="GO:0003677">
    <property type="term" value="F:DNA binding"/>
    <property type="evidence" value="ECO:0007669"/>
    <property type="project" value="InterPro"/>
</dbReference>
<dbReference type="InterPro" id="IPR047650">
    <property type="entry name" value="Transpos_IS110"/>
</dbReference>
<dbReference type="GO" id="GO:0004803">
    <property type="term" value="F:transposase activity"/>
    <property type="evidence" value="ECO:0007669"/>
    <property type="project" value="InterPro"/>
</dbReference>
<name>A0A840E7M5_9BACT</name>
<keyword evidence="4" id="KW-1185">Reference proteome</keyword>
<dbReference type="NCBIfam" id="NF033542">
    <property type="entry name" value="transpos_IS110"/>
    <property type="match status" value="1"/>
</dbReference>
<sequence>MDFAYYVGWDVSKASLNFCIRDPQQSEPVQEGQVANTPTAIGKLLRQWSKRWETDLAAFAHCVENTGRYTYPLLGLVEPLGLHLWMEDPLQLKRSMGRQKRKTDAVDARNIAEYCRWKHERATWYTPPSALSLHLRELSHSRTKLVRMRQSLHTSHRAKEAFALVPPNAVGQRLNCQLIEAIDQQLAALDLEILRLIEADERARRKLEIARSVPGIGPKNVVVILAITGLFERIASARACAAYAGLVPYEFQSGTSIHRRSRVSRAVSKPLKTALHQGAQFLIMRPSPFKELYDRLRAKGRTYRQAINAVRNKMIRVLYTCLKKDVTYDKKVHAGLA</sequence>
<comment type="caution">
    <text evidence="3">The sequence shown here is derived from an EMBL/GenBank/DDBJ whole genome shotgun (WGS) entry which is preliminary data.</text>
</comment>
<dbReference type="Pfam" id="PF01548">
    <property type="entry name" value="DEDD_Tnp_IS110"/>
    <property type="match status" value="1"/>
</dbReference>
<dbReference type="EMBL" id="JACIFF010000026">
    <property type="protein sequence ID" value="MBB4081161.1"/>
    <property type="molecule type" value="Genomic_DNA"/>
</dbReference>
<dbReference type="AlphaFoldDB" id="A0A840E7M5"/>
<protein>
    <submittedName>
        <fullName evidence="3">Transposase</fullName>
    </submittedName>
</protein>
<evidence type="ECO:0000313" key="4">
    <source>
        <dbReference type="Proteomes" id="UP000576209"/>
    </source>
</evidence>
<feature type="domain" description="Transposase IS110-like N-terminal" evidence="1">
    <location>
        <begin position="7"/>
        <end position="155"/>
    </location>
</feature>
<reference evidence="3 4" key="1">
    <citation type="submission" date="2020-08" db="EMBL/GenBank/DDBJ databases">
        <title>Genomic Encyclopedia of Type Strains, Phase IV (KMG-IV): sequencing the most valuable type-strain genomes for metagenomic binning, comparative biology and taxonomic classification.</title>
        <authorList>
            <person name="Goeker M."/>
        </authorList>
    </citation>
    <scope>NUCLEOTIDE SEQUENCE [LARGE SCALE GENOMIC DNA]</scope>
    <source>
        <strain evidence="3 4">DSM 105137</strain>
    </source>
</reference>
<gene>
    <name evidence="3" type="ORF">GGR28_003812</name>
</gene>
<proteinExistence type="predicted"/>
<dbReference type="PANTHER" id="PTHR33055">
    <property type="entry name" value="TRANSPOSASE FOR INSERTION SEQUENCE ELEMENT IS1111A"/>
    <property type="match status" value="1"/>
</dbReference>
<evidence type="ECO:0000259" key="1">
    <source>
        <dbReference type="Pfam" id="PF01548"/>
    </source>
</evidence>
<dbReference type="Pfam" id="PF02371">
    <property type="entry name" value="Transposase_20"/>
    <property type="match status" value="1"/>
</dbReference>
<feature type="domain" description="Transposase IS116/IS110/IS902 C-terminal" evidence="2">
    <location>
        <begin position="209"/>
        <end position="293"/>
    </location>
</feature>
<accession>A0A840E7M5</accession>